<evidence type="ECO:0000313" key="1">
    <source>
        <dbReference type="EMBL" id="MDX8045589.1"/>
    </source>
</evidence>
<gene>
    <name evidence="1" type="ORF">SH601_06270</name>
</gene>
<comment type="caution">
    <text evidence="1">The sequence shown here is derived from an EMBL/GenBank/DDBJ whole genome shotgun (WGS) entry which is preliminary data.</text>
</comment>
<reference evidence="1" key="1">
    <citation type="submission" date="2023-11" db="EMBL/GenBank/DDBJ databases">
        <title>Gracilibacillus pellucida a moderately halophilic bacterium isolated from saline soil in Xinjiang province.</title>
        <authorList>
            <person name="Zhang Z."/>
            <person name="Tan F."/>
            <person name="Wang Y."/>
            <person name="Xia M."/>
        </authorList>
    </citation>
    <scope>NUCLEOTIDE SEQUENCE</scope>
    <source>
        <strain evidence="1">S3-1-1</strain>
    </source>
</reference>
<dbReference type="EMBL" id="JAWZSR010000003">
    <property type="protein sequence ID" value="MDX8045589.1"/>
    <property type="molecule type" value="Genomic_DNA"/>
</dbReference>
<name>A0ACC6M3S6_9BACI</name>
<keyword evidence="2" id="KW-1185">Reference proteome</keyword>
<protein>
    <submittedName>
        <fullName evidence="1">Nuclease-related domain-containing protein</fullName>
    </submittedName>
</protein>
<organism evidence="1 2">
    <name type="scientific">Gracilibacillus pellucidus</name>
    <dbReference type="NCBI Taxonomy" id="3095368"/>
    <lineage>
        <taxon>Bacteria</taxon>
        <taxon>Bacillati</taxon>
        <taxon>Bacillota</taxon>
        <taxon>Bacilli</taxon>
        <taxon>Bacillales</taxon>
        <taxon>Bacillaceae</taxon>
        <taxon>Gracilibacillus</taxon>
    </lineage>
</organism>
<sequence length="300" mass="35435">MIREKPYELQLYELLNKRKMLSNNESKKYRQLQTGYQGELLFDQYVQHIAGEYLSIKDLSLSFKQRYFQLDQLLIINNQIYLFEVKNYRGEFAYQKGKLYKDQATEIDDPLIQLRRSESLLRQLLAEWKMSFSIEAKVVFVHPECTLYLPSSHPNILLPTQIKSFFRSISPSSISDPAFYSLVIKLKENRLHQSPYQQLPSYHFDELKKGITCKKCGGITQTRHGRTFICNKCNNQELIIEAIVRNIQEFQLLFPDDKITSKRMTEWCGSDVTKRTIQYVLINHFVKKGSHKGTYYINDK</sequence>
<evidence type="ECO:0000313" key="2">
    <source>
        <dbReference type="Proteomes" id="UP001277972"/>
    </source>
</evidence>
<dbReference type="Proteomes" id="UP001277972">
    <property type="component" value="Unassembled WGS sequence"/>
</dbReference>
<accession>A0ACC6M3S6</accession>
<proteinExistence type="predicted"/>